<proteinExistence type="predicted"/>
<gene>
    <name evidence="1" type="ORF">M9458_009840</name>
</gene>
<feature type="non-terminal residue" evidence="1">
    <location>
        <position position="1"/>
    </location>
</feature>
<evidence type="ECO:0000313" key="1">
    <source>
        <dbReference type="EMBL" id="KAL0196268.1"/>
    </source>
</evidence>
<name>A0ABD0RCJ7_CIRMR</name>
<dbReference type="PANTHER" id="PTHR19446">
    <property type="entry name" value="REVERSE TRANSCRIPTASES"/>
    <property type="match status" value="1"/>
</dbReference>
<evidence type="ECO:0000313" key="2">
    <source>
        <dbReference type="Proteomes" id="UP001529510"/>
    </source>
</evidence>
<sequence>LMRVAWKTKSIPSAWCRAVTIFIPKEKDSHNISQFREIALLNVEGKIFFSVMATRMTSYLLANKYIDTSCQKAGVPGFPGCVEHSVMIWDQIQTA</sequence>
<accession>A0ABD0RCJ7</accession>
<keyword evidence="2" id="KW-1185">Reference proteome</keyword>
<organism evidence="1 2">
    <name type="scientific">Cirrhinus mrigala</name>
    <name type="common">Mrigala</name>
    <dbReference type="NCBI Taxonomy" id="683832"/>
    <lineage>
        <taxon>Eukaryota</taxon>
        <taxon>Metazoa</taxon>
        <taxon>Chordata</taxon>
        <taxon>Craniata</taxon>
        <taxon>Vertebrata</taxon>
        <taxon>Euteleostomi</taxon>
        <taxon>Actinopterygii</taxon>
        <taxon>Neopterygii</taxon>
        <taxon>Teleostei</taxon>
        <taxon>Ostariophysi</taxon>
        <taxon>Cypriniformes</taxon>
        <taxon>Cyprinidae</taxon>
        <taxon>Labeoninae</taxon>
        <taxon>Labeonini</taxon>
        <taxon>Cirrhinus</taxon>
    </lineage>
</organism>
<feature type="non-terminal residue" evidence="1">
    <location>
        <position position="95"/>
    </location>
</feature>
<dbReference type="Proteomes" id="UP001529510">
    <property type="component" value="Unassembled WGS sequence"/>
</dbReference>
<protein>
    <submittedName>
        <fullName evidence="1">Uncharacterized protein</fullName>
    </submittedName>
</protein>
<dbReference type="AlphaFoldDB" id="A0ABD0RCJ7"/>
<reference evidence="1 2" key="1">
    <citation type="submission" date="2024-05" db="EMBL/GenBank/DDBJ databases">
        <title>Genome sequencing and assembly of Indian major carp, Cirrhinus mrigala (Hamilton, 1822).</title>
        <authorList>
            <person name="Mohindra V."/>
            <person name="Chowdhury L.M."/>
            <person name="Lal K."/>
            <person name="Jena J.K."/>
        </authorList>
    </citation>
    <scope>NUCLEOTIDE SEQUENCE [LARGE SCALE GENOMIC DNA]</scope>
    <source>
        <strain evidence="1">CM1030</strain>
        <tissue evidence="1">Blood</tissue>
    </source>
</reference>
<comment type="caution">
    <text evidence="1">The sequence shown here is derived from an EMBL/GenBank/DDBJ whole genome shotgun (WGS) entry which is preliminary data.</text>
</comment>
<dbReference type="EMBL" id="JAMKFB020000004">
    <property type="protein sequence ID" value="KAL0196268.1"/>
    <property type="molecule type" value="Genomic_DNA"/>
</dbReference>